<dbReference type="AlphaFoldDB" id="B7WTQ7"/>
<proteinExistence type="predicted"/>
<protein>
    <submittedName>
        <fullName evidence="2">Uncharacterized protein</fullName>
    </submittedName>
</protein>
<feature type="compositionally biased region" description="Basic and acidic residues" evidence="1">
    <location>
        <begin position="1"/>
        <end position="25"/>
    </location>
</feature>
<gene>
    <name evidence="2" type="ORF">CtesDRAFT_PD2409</name>
</gene>
<dbReference type="Proteomes" id="UP000003039">
    <property type="component" value="Unassembled WGS sequence"/>
</dbReference>
<dbReference type="EMBL" id="AAUJ02000001">
    <property type="protein sequence ID" value="EED67463.1"/>
    <property type="molecule type" value="Genomic_DNA"/>
</dbReference>
<sequence>MAKGIDAEHGDAKSCSHVQIKREAQNDGEPILGHLVTSPEM</sequence>
<feature type="region of interest" description="Disordered" evidence="1">
    <location>
        <begin position="1"/>
        <end position="41"/>
    </location>
</feature>
<evidence type="ECO:0000313" key="3">
    <source>
        <dbReference type="Proteomes" id="UP000003039"/>
    </source>
</evidence>
<comment type="caution">
    <text evidence="2">The sequence shown here is derived from an EMBL/GenBank/DDBJ whole genome shotgun (WGS) entry which is preliminary data.</text>
</comment>
<evidence type="ECO:0000313" key="2">
    <source>
        <dbReference type="EMBL" id="EED67463.1"/>
    </source>
</evidence>
<organism evidence="2 3">
    <name type="scientific">Comamonas testosteroni (strain DSM 14576 / KF-1)</name>
    <name type="common">Pseudomonas testosteroni</name>
    <dbReference type="NCBI Taxonomy" id="399795"/>
    <lineage>
        <taxon>Bacteria</taxon>
        <taxon>Pseudomonadati</taxon>
        <taxon>Pseudomonadota</taxon>
        <taxon>Betaproteobacteria</taxon>
        <taxon>Burkholderiales</taxon>
        <taxon>Comamonadaceae</taxon>
        <taxon>Comamonas</taxon>
    </lineage>
</organism>
<evidence type="ECO:0000256" key="1">
    <source>
        <dbReference type="SAM" id="MobiDB-lite"/>
    </source>
</evidence>
<accession>B7WTQ7</accession>
<reference evidence="2 3" key="1">
    <citation type="journal article" date="2004" name="Appl. Environ. Microbiol.">
        <title>Mineralization of individual congeners of linear alkylbenzenesulfonate by defined pairs of heterotrophic bacteria.</title>
        <authorList>
            <person name="Schleheck D."/>
            <person name="Knepper T.P."/>
            <person name="Fischer K."/>
            <person name="Cook A.M."/>
        </authorList>
    </citation>
    <scope>NUCLEOTIDE SEQUENCE [LARGE SCALE GENOMIC DNA]</scope>
    <source>
        <strain evidence="3">DSM 14576 / KF-1</strain>
    </source>
</reference>
<name>B7WTQ7_COMTK</name>